<dbReference type="InterPro" id="IPR006311">
    <property type="entry name" value="TAT_signal"/>
</dbReference>
<protein>
    <submittedName>
        <fullName evidence="2">Amidohydrolase family protein</fullName>
    </submittedName>
</protein>
<dbReference type="RefSeq" id="WP_168018229.1">
    <property type="nucleotide sequence ID" value="NZ_JAATEP010000053.1"/>
</dbReference>
<keyword evidence="3" id="KW-1185">Reference proteome</keyword>
<dbReference type="InterPro" id="IPR032466">
    <property type="entry name" value="Metal_Hydrolase"/>
</dbReference>
<sequence>MCYFHALRDHPLSRRTFMAAAAAAPFAARFGDAAPAGPFVIAGARIFDGVRLLGAGNVVVSGGRIRSVTSGGAVPQRMPVHDGRGRTLVPGLIDSHTHYSEVSRRDAPRFGVTTELNLFSTLAELGDFADRRRSHAPTSLPDLWTAGTWATVPGGWGTGQGIDFPVLQDGMDPAAFVDARLAEGSDFLKIALEDVGMRGEPIPALSAAQVRGLAAAARRRGVRSVVHVSKQRYARMAFDNGVSGLAHVPSDVPADEEFLRAAKGSGAFVTSTLALLGAATYADDPARAAVVDDPRVAPYLSPDQHRQLQTPWPVKMPWNVETGLDNVGRLRRVGVPILAGTDAGAFGVAHGVSMLVELESLVRAGLRPAEALAAATSGPAAAYGLADRGRVLPGLRADLVLVNGDPTRDITVMRDVAAVWKNGSLIDRRF</sequence>
<gene>
    <name evidence="2" type="ORF">HCN51_45955</name>
</gene>
<evidence type="ECO:0000313" key="2">
    <source>
        <dbReference type="EMBL" id="NJP96695.1"/>
    </source>
</evidence>
<dbReference type="Proteomes" id="UP000696294">
    <property type="component" value="Unassembled WGS sequence"/>
</dbReference>
<dbReference type="Pfam" id="PF01979">
    <property type="entry name" value="Amidohydro_1"/>
    <property type="match status" value="1"/>
</dbReference>
<dbReference type="Gene3D" id="3.30.110.90">
    <property type="entry name" value="Amidohydrolase"/>
    <property type="match status" value="1"/>
</dbReference>
<dbReference type="SUPFAM" id="SSF51556">
    <property type="entry name" value="Metallo-dependent hydrolases"/>
    <property type="match status" value="1"/>
</dbReference>
<dbReference type="InterPro" id="IPR006680">
    <property type="entry name" value="Amidohydro-rel"/>
</dbReference>
<dbReference type="Gene3D" id="2.30.40.10">
    <property type="entry name" value="Urease, subunit C, domain 1"/>
    <property type="match status" value="1"/>
</dbReference>
<dbReference type="PANTHER" id="PTHR43135">
    <property type="entry name" value="ALPHA-D-RIBOSE 1-METHYLPHOSPHONATE 5-TRIPHOSPHATE DIPHOSPHATASE"/>
    <property type="match status" value="1"/>
</dbReference>
<organism evidence="2 3">
    <name type="scientific">Nonomuraea composti</name>
    <dbReference type="NCBI Taxonomy" id="2720023"/>
    <lineage>
        <taxon>Bacteria</taxon>
        <taxon>Bacillati</taxon>
        <taxon>Actinomycetota</taxon>
        <taxon>Actinomycetes</taxon>
        <taxon>Streptosporangiales</taxon>
        <taxon>Streptosporangiaceae</taxon>
        <taxon>Nonomuraea</taxon>
    </lineage>
</organism>
<dbReference type="SUPFAM" id="SSF51338">
    <property type="entry name" value="Composite domain of metallo-dependent hydrolases"/>
    <property type="match status" value="1"/>
</dbReference>
<evidence type="ECO:0000313" key="3">
    <source>
        <dbReference type="Proteomes" id="UP000696294"/>
    </source>
</evidence>
<dbReference type="EMBL" id="JAATEP010000053">
    <property type="protein sequence ID" value="NJP96695.1"/>
    <property type="molecule type" value="Genomic_DNA"/>
</dbReference>
<dbReference type="Gene3D" id="1.20.58.520">
    <property type="entry name" value="Amidohydrolase"/>
    <property type="match status" value="1"/>
</dbReference>
<name>A0ABX1BJE7_9ACTN</name>
<reference evidence="2 3" key="1">
    <citation type="submission" date="2020-03" db="EMBL/GenBank/DDBJ databases">
        <title>WGS of actinomycetes isolated from Thailand.</title>
        <authorList>
            <person name="Thawai C."/>
        </authorList>
    </citation>
    <scope>NUCLEOTIDE SEQUENCE [LARGE SCALE GENOMIC DNA]</scope>
    <source>
        <strain evidence="2 3">FMUSA5-5</strain>
    </source>
</reference>
<dbReference type="Gene3D" id="3.40.50.10910">
    <property type="entry name" value="Amidohydrolase"/>
    <property type="match status" value="1"/>
</dbReference>
<dbReference type="PANTHER" id="PTHR43135:SF3">
    <property type="entry name" value="ALPHA-D-RIBOSE 1-METHYLPHOSPHONATE 5-TRIPHOSPHATE DIPHOSPHATASE"/>
    <property type="match status" value="1"/>
</dbReference>
<proteinExistence type="predicted"/>
<comment type="caution">
    <text evidence="2">The sequence shown here is derived from an EMBL/GenBank/DDBJ whole genome shotgun (WGS) entry which is preliminary data.</text>
</comment>
<feature type="domain" description="Amidohydrolase-related" evidence="1">
    <location>
        <begin position="193"/>
        <end position="425"/>
    </location>
</feature>
<dbReference type="InterPro" id="IPR051781">
    <property type="entry name" value="Metallo-dep_Hydrolase"/>
</dbReference>
<dbReference type="PROSITE" id="PS51318">
    <property type="entry name" value="TAT"/>
    <property type="match status" value="1"/>
</dbReference>
<accession>A0ABX1BJE7</accession>
<dbReference type="InterPro" id="IPR011059">
    <property type="entry name" value="Metal-dep_hydrolase_composite"/>
</dbReference>
<evidence type="ECO:0000259" key="1">
    <source>
        <dbReference type="Pfam" id="PF01979"/>
    </source>
</evidence>